<reference evidence="1" key="1">
    <citation type="submission" date="2014-09" db="EMBL/GenBank/DDBJ databases">
        <authorList>
            <person name="Magalhaes I.L.F."/>
            <person name="Oliveira U."/>
            <person name="Santos F.R."/>
            <person name="Vidigal T.H.D.A."/>
            <person name="Brescovit A.D."/>
            <person name="Santos A.J."/>
        </authorList>
    </citation>
    <scope>NUCLEOTIDE SEQUENCE</scope>
    <source>
        <tissue evidence="1">Shoot tissue taken approximately 20 cm above the soil surface</tissue>
    </source>
</reference>
<evidence type="ECO:0000313" key="1">
    <source>
        <dbReference type="EMBL" id="JAD19965.1"/>
    </source>
</evidence>
<proteinExistence type="predicted"/>
<sequence>MLLLIFEQVLCSIAHLFCSSKSMYSRLG</sequence>
<organism evidence="1">
    <name type="scientific">Arundo donax</name>
    <name type="common">Giant reed</name>
    <name type="synonym">Donax arundinaceus</name>
    <dbReference type="NCBI Taxonomy" id="35708"/>
    <lineage>
        <taxon>Eukaryota</taxon>
        <taxon>Viridiplantae</taxon>
        <taxon>Streptophyta</taxon>
        <taxon>Embryophyta</taxon>
        <taxon>Tracheophyta</taxon>
        <taxon>Spermatophyta</taxon>
        <taxon>Magnoliopsida</taxon>
        <taxon>Liliopsida</taxon>
        <taxon>Poales</taxon>
        <taxon>Poaceae</taxon>
        <taxon>PACMAD clade</taxon>
        <taxon>Arundinoideae</taxon>
        <taxon>Arundineae</taxon>
        <taxon>Arundo</taxon>
    </lineage>
</organism>
<dbReference type="AlphaFoldDB" id="A0A0A9SLU4"/>
<name>A0A0A9SLU4_ARUDO</name>
<dbReference type="EMBL" id="GBRH01277930">
    <property type="protein sequence ID" value="JAD19965.1"/>
    <property type="molecule type" value="Transcribed_RNA"/>
</dbReference>
<protein>
    <submittedName>
        <fullName evidence="1">Uncharacterized protein</fullName>
    </submittedName>
</protein>
<accession>A0A0A9SLU4</accession>
<reference evidence="1" key="2">
    <citation type="journal article" date="2015" name="Data Brief">
        <title>Shoot transcriptome of the giant reed, Arundo donax.</title>
        <authorList>
            <person name="Barrero R.A."/>
            <person name="Guerrero F.D."/>
            <person name="Moolhuijzen P."/>
            <person name="Goolsby J.A."/>
            <person name="Tidwell J."/>
            <person name="Bellgard S.E."/>
            <person name="Bellgard M.I."/>
        </authorList>
    </citation>
    <scope>NUCLEOTIDE SEQUENCE</scope>
    <source>
        <tissue evidence="1">Shoot tissue taken approximately 20 cm above the soil surface</tissue>
    </source>
</reference>